<dbReference type="AlphaFoldDB" id="A0A0E9XH84"/>
<sequence>MCYFLDKYFRTYSLPETNIHIIYILLCTTKQNKTKQNVQCSYQCQPHSSYFLDKIHLIMCLI</sequence>
<dbReference type="EMBL" id="GBXM01006563">
    <property type="protein sequence ID" value="JAI02015.1"/>
    <property type="molecule type" value="Transcribed_RNA"/>
</dbReference>
<proteinExistence type="predicted"/>
<reference evidence="1" key="1">
    <citation type="submission" date="2014-11" db="EMBL/GenBank/DDBJ databases">
        <authorList>
            <person name="Amaro Gonzalez C."/>
        </authorList>
    </citation>
    <scope>NUCLEOTIDE SEQUENCE</scope>
</reference>
<evidence type="ECO:0000313" key="1">
    <source>
        <dbReference type="EMBL" id="JAI02015.1"/>
    </source>
</evidence>
<reference evidence="1" key="2">
    <citation type="journal article" date="2015" name="Fish Shellfish Immunol.">
        <title>Early steps in the European eel (Anguilla anguilla)-Vibrio vulnificus interaction in the gills: Role of the RtxA13 toxin.</title>
        <authorList>
            <person name="Callol A."/>
            <person name="Pajuelo D."/>
            <person name="Ebbesson L."/>
            <person name="Teles M."/>
            <person name="MacKenzie S."/>
            <person name="Amaro C."/>
        </authorList>
    </citation>
    <scope>NUCLEOTIDE SEQUENCE</scope>
</reference>
<organism evidence="1">
    <name type="scientific">Anguilla anguilla</name>
    <name type="common">European freshwater eel</name>
    <name type="synonym">Muraena anguilla</name>
    <dbReference type="NCBI Taxonomy" id="7936"/>
    <lineage>
        <taxon>Eukaryota</taxon>
        <taxon>Metazoa</taxon>
        <taxon>Chordata</taxon>
        <taxon>Craniata</taxon>
        <taxon>Vertebrata</taxon>
        <taxon>Euteleostomi</taxon>
        <taxon>Actinopterygii</taxon>
        <taxon>Neopterygii</taxon>
        <taxon>Teleostei</taxon>
        <taxon>Anguilliformes</taxon>
        <taxon>Anguillidae</taxon>
        <taxon>Anguilla</taxon>
    </lineage>
</organism>
<protein>
    <submittedName>
        <fullName evidence="1">Uncharacterized protein</fullName>
    </submittedName>
</protein>
<accession>A0A0E9XH84</accession>
<name>A0A0E9XH84_ANGAN</name>